<reference evidence="3 4" key="1">
    <citation type="journal article" date="2019" name="Int. J. Syst. Evol. Microbiol.">
        <title>The Global Catalogue of Microorganisms (GCM) 10K type strain sequencing project: providing services to taxonomists for standard genome sequencing and annotation.</title>
        <authorList>
            <consortium name="The Broad Institute Genomics Platform"/>
            <consortium name="The Broad Institute Genome Sequencing Center for Infectious Disease"/>
            <person name="Wu L."/>
            <person name="Ma J."/>
        </authorList>
    </citation>
    <scope>NUCLEOTIDE SEQUENCE [LARGE SCALE GENOMIC DNA]</scope>
    <source>
        <strain evidence="3 4">JCM 8201</strain>
    </source>
</reference>
<organism evidence="3 4">
    <name type="scientific">Actinocorallia aurantiaca</name>
    <dbReference type="NCBI Taxonomy" id="46204"/>
    <lineage>
        <taxon>Bacteria</taxon>
        <taxon>Bacillati</taxon>
        <taxon>Actinomycetota</taxon>
        <taxon>Actinomycetes</taxon>
        <taxon>Streptosporangiales</taxon>
        <taxon>Thermomonosporaceae</taxon>
        <taxon>Actinocorallia</taxon>
    </lineage>
</organism>
<protein>
    <submittedName>
        <fullName evidence="3">Oxygenase MpaB family protein</fullName>
    </submittedName>
</protein>
<evidence type="ECO:0000256" key="1">
    <source>
        <dbReference type="SAM" id="MobiDB-lite"/>
    </source>
</evidence>
<dbReference type="EMBL" id="BAAATZ010000019">
    <property type="protein sequence ID" value="GAA2731434.1"/>
    <property type="molecule type" value="Genomic_DNA"/>
</dbReference>
<comment type="caution">
    <text evidence="3">The sequence shown here is derived from an EMBL/GenBank/DDBJ whole genome shotgun (WGS) entry which is preliminary data.</text>
</comment>
<proteinExistence type="predicted"/>
<name>A0ABN3UEU1_9ACTN</name>
<evidence type="ECO:0000259" key="2">
    <source>
        <dbReference type="Pfam" id="PF09995"/>
    </source>
</evidence>
<dbReference type="Pfam" id="PF09995">
    <property type="entry name" value="MPAB_Lcp_cat"/>
    <property type="match status" value="1"/>
</dbReference>
<dbReference type="InterPro" id="IPR018713">
    <property type="entry name" value="MPAB/Lcp_cat_dom"/>
</dbReference>
<evidence type="ECO:0000313" key="3">
    <source>
        <dbReference type="EMBL" id="GAA2731434.1"/>
    </source>
</evidence>
<sequence>MSLLEEGDSPEAATRPLSGGPATVRKAEGEVEPFGPGSLLWDQFGLYTSALAGNSVFILQAMHPAIGTVVDQLSSFRTDPVGRARRSFASVQTWIYGGETAIEEGRRLREMHKPLSAVDEHGVSHHALSAEPWAWVHLTGFYAAVTAPRYFSTEPMTPQKEQQIFDEFMRLGRILRVPERMLPATIPDYWRYFDAMVADTLVPHKVALEVLDAMDKVPPGIPAQLRPALAPMMAVVGNLGRFITTGTLPPAAREKLGLTWTSRDDRNLRIIGQTIARTTPLLPERLRYMPIAYRAREAARAKERLDHALVTRPL</sequence>
<dbReference type="Proteomes" id="UP001501842">
    <property type="component" value="Unassembled WGS sequence"/>
</dbReference>
<feature type="domain" description="ER-bound oxygenase mpaB/mpaB'/Rubber oxygenase catalytic" evidence="2">
    <location>
        <begin position="41"/>
        <end position="276"/>
    </location>
</feature>
<dbReference type="PANTHER" id="PTHR36151:SF3">
    <property type="entry name" value="ER-BOUND OXYGENASE MPAB_MPAB'_RUBBER OXYGENASE CATALYTIC DOMAIN-CONTAINING PROTEIN"/>
    <property type="match status" value="1"/>
</dbReference>
<accession>A0ABN3UEU1</accession>
<dbReference type="PANTHER" id="PTHR36151">
    <property type="entry name" value="BLR2777 PROTEIN"/>
    <property type="match status" value="1"/>
</dbReference>
<gene>
    <name evidence="3" type="ORF">GCM10010439_46890</name>
</gene>
<feature type="region of interest" description="Disordered" evidence="1">
    <location>
        <begin position="1"/>
        <end position="23"/>
    </location>
</feature>
<dbReference type="RefSeq" id="WP_344452817.1">
    <property type="nucleotide sequence ID" value="NZ_BAAATZ010000019.1"/>
</dbReference>
<keyword evidence="4" id="KW-1185">Reference proteome</keyword>
<evidence type="ECO:0000313" key="4">
    <source>
        <dbReference type="Proteomes" id="UP001501842"/>
    </source>
</evidence>